<dbReference type="AlphaFoldDB" id="A0A921SNB7"/>
<protein>
    <submittedName>
        <fullName evidence="3">Uncharacterized protein</fullName>
    </submittedName>
</protein>
<dbReference type="EMBL" id="DYUK01000104">
    <property type="protein sequence ID" value="HJG79752.1"/>
    <property type="molecule type" value="Genomic_DNA"/>
</dbReference>
<keyword evidence="2" id="KW-0472">Membrane</keyword>
<organism evidence="3 4">
    <name type="scientific">Brevibacterium senegalense</name>
    <dbReference type="NCBI Taxonomy" id="1033736"/>
    <lineage>
        <taxon>Bacteria</taxon>
        <taxon>Bacillati</taxon>
        <taxon>Actinomycetota</taxon>
        <taxon>Actinomycetes</taxon>
        <taxon>Micrococcales</taxon>
        <taxon>Brevibacteriaceae</taxon>
        <taxon>Brevibacterium</taxon>
    </lineage>
</organism>
<keyword evidence="2" id="KW-1133">Transmembrane helix</keyword>
<feature type="region of interest" description="Disordered" evidence="1">
    <location>
        <begin position="202"/>
        <end position="281"/>
    </location>
</feature>
<sequence length="506" mass="53033">MVPSSRPERSASRPGFDDLRRLWRTRGERGASTVEYVGVIVVVSIVIIATAATPWKTDLNAGIEKSICSILSHIPGGGGACESLESPEDDLPTCMVSEETDGHGSKVDVLIFNLGGGVQMRVTKYSDGSAEVSLVDQWGGGVDVDAGKVKAGDYVEIDLGAGGQFTYGNGDTWVFDSWEDAEQFAQDQQDRVEAWQNKVPFIGPWLNPHEPPSDPQKTYDQFELDLHGGGDAGLDLGGGDDKGDGSGDSGSGDSGADDSGSGDGSGDSGDSGESDGGGANIPQEIVDLLPEAGGELSLGGEVIVEHDRGSDRDSASDDRRTYSIELNGDISGEGGVLDESIGGNAGAGTILSYTVDNDGNVVGVNLTQVFQAGGDGTTDNSAVRYSADFDLTDPAARQKFQDWIQNPGGIPNLGDIQDGGFEGALTPEQQGLMDLIQDPNVTDLTENHYDNAFSDDGDEWGGKLFGIGLGYGFNDDSSSSTLNDAYVWRHGPNGWERIQNVDCLGG</sequence>
<comment type="caution">
    <text evidence="3">The sequence shown here is derived from an EMBL/GenBank/DDBJ whole genome shotgun (WGS) entry which is preliminary data.</text>
</comment>
<name>A0A921SNB7_9MICO</name>
<accession>A0A921SNB7</accession>
<gene>
    <name evidence="3" type="ORF">K8V08_04995</name>
</gene>
<evidence type="ECO:0000313" key="3">
    <source>
        <dbReference type="EMBL" id="HJG79752.1"/>
    </source>
</evidence>
<reference evidence="3" key="1">
    <citation type="journal article" date="2021" name="PeerJ">
        <title>Extensive microbial diversity within the chicken gut microbiome revealed by metagenomics and culture.</title>
        <authorList>
            <person name="Gilroy R."/>
            <person name="Ravi A."/>
            <person name="Getino M."/>
            <person name="Pursley I."/>
            <person name="Horton D.L."/>
            <person name="Alikhan N.F."/>
            <person name="Baker D."/>
            <person name="Gharbi K."/>
            <person name="Hall N."/>
            <person name="Watson M."/>
            <person name="Adriaenssens E.M."/>
            <person name="Foster-Nyarko E."/>
            <person name="Jarju S."/>
            <person name="Secka A."/>
            <person name="Antonio M."/>
            <person name="Oren A."/>
            <person name="Chaudhuri R.R."/>
            <person name="La Ragione R."/>
            <person name="Hildebrand F."/>
            <person name="Pallen M.J."/>
        </authorList>
    </citation>
    <scope>NUCLEOTIDE SEQUENCE</scope>
    <source>
        <strain evidence="3">ChiGjej5B5-7349</strain>
    </source>
</reference>
<reference evidence="3" key="2">
    <citation type="submission" date="2021-09" db="EMBL/GenBank/DDBJ databases">
        <authorList>
            <person name="Gilroy R."/>
        </authorList>
    </citation>
    <scope>NUCLEOTIDE SEQUENCE</scope>
    <source>
        <strain evidence="3">ChiGjej5B5-7349</strain>
    </source>
</reference>
<feature type="compositionally biased region" description="Basic and acidic residues" evidence="1">
    <location>
        <begin position="303"/>
        <end position="321"/>
    </location>
</feature>
<feature type="compositionally biased region" description="Gly residues" evidence="1">
    <location>
        <begin position="261"/>
        <end position="279"/>
    </location>
</feature>
<keyword evidence="2" id="KW-0812">Transmembrane</keyword>
<evidence type="ECO:0000256" key="2">
    <source>
        <dbReference type="SAM" id="Phobius"/>
    </source>
</evidence>
<feature type="compositionally biased region" description="Gly residues" evidence="1">
    <location>
        <begin position="227"/>
        <end position="237"/>
    </location>
</feature>
<evidence type="ECO:0000313" key="4">
    <source>
        <dbReference type="Proteomes" id="UP000784435"/>
    </source>
</evidence>
<feature type="region of interest" description="Disordered" evidence="1">
    <location>
        <begin position="301"/>
        <end position="321"/>
    </location>
</feature>
<proteinExistence type="predicted"/>
<evidence type="ECO:0000256" key="1">
    <source>
        <dbReference type="SAM" id="MobiDB-lite"/>
    </source>
</evidence>
<dbReference type="Proteomes" id="UP000784435">
    <property type="component" value="Unassembled WGS sequence"/>
</dbReference>
<feature type="transmembrane region" description="Helical" evidence="2">
    <location>
        <begin position="34"/>
        <end position="55"/>
    </location>
</feature>